<evidence type="ECO:0000256" key="21">
    <source>
        <dbReference type="ARBA" id="ARBA00048173"/>
    </source>
</evidence>
<evidence type="ECO:0000256" key="24">
    <source>
        <dbReference type="SAM" id="MobiDB-lite"/>
    </source>
</evidence>
<evidence type="ECO:0000259" key="26">
    <source>
        <dbReference type="PROSITE" id="PS50994"/>
    </source>
</evidence>
<dbReference type="PROSITE" id="PS50158">
    <property type="entry name" value="ZF_CCHC"/>
    <property type="match status" value="1"/>
</dbReference>
<dbReference type="Pfam" id="PF22936">
    <property type="entry name" value="Pol_BBD"/>
    <property type="match status" value="1"/>
</dbReference>
<evidence type="ECO:0000256" key="17">
    <source>
        <dbReference type="ARBA" id="ARBA00022932"/>
    </source>
</evidence>
<dbReference type="GO" id="GO:0003887">
    <property type="term" value="F:DNA-directed DNA polymerase activity"/>
    <property type="evidence" value="ECO:0007669"/>
    <property type="project" value="UniProtKB-KW"/>
</dbReference>
<dbReference type="GO" id="GO:0015074">
    <property type="term" value="P:DNA integration"/>
    <property type="evidence" value="ECO:0007669"/>
    <property type="project" value="UniProtKB-KW"/>
</dbReference>
<dbReference type="Gene3D" id="3.30.420.10">
    <property type="entry name" value="Ribonuclease H-like superfamily/Ribonuclease H"/>
    <property type="match status" value="1"/>
</dbReference>
<evidence type="ECO:0000256" key="9">
    <source>
        <dbReference type="ARBA" id="ARBA00022741"/>
    </source>
</evidence>
<evidence type="ECO:0000256" key="6">
    <source>
        <dbReference type="ARBA" id="ARBA00022695"/>
    </source>
</evidence>
<keyword evidence="13" id="KW-0460">Magnesium</keyword>
<comment type="catalytic activity">
    <reaction evidence="21">
        <text>DNA(n) + a 2'-deoxyribonucleoside 5'-triphosphate = DNA(n+1) + diphosphate</text>
        <dbReference type="Rhea" id="RHEA:22508"/>
        <dbReference type="Rhea" id="RHEA-COMP:17339"/>
        <dbReference type="Rhea" id="RHEA-COMP:17340"/>
        <dbReference type="ChEBI" id="CHEBI:33019"/>
        <dbReference type="ChEBI" id="CHEBI:61560"/>
        <dbReference type="ChEBI" id="CHEBI:173112"/>
        <dbReference type="EC" id="2.7.7.49"/>
    </reaction>
</comment>
<keyword evidence="3" id="KW-1188">Viral release from host cell</keyword>
<evidence type="ECO:0000256" key="15">
    <source>
        <dbReference type="ARBA" id="ARBA00022908"/>
    </source>
</evidence>
<dbReference type="GO" id="GO:0006397">
    <property type="term" value="P:mRNA processing"/>
    <property type="evidence" value="ECO:0007669"/>
    <property type="project" value="UniProtKB-KW"/>
</dbReference>
<dbReference type="GO" id="GO:0008270">
    <property type="term" value="F:zinc ion binding"/>
    <property type="evidence" value="ECO:0007669"/>
    <property type="project" value="UniProtKB-KW"/>
</dbReference>
<dbReference type="Proteomes" id="UP000235392">
    <property type="component" value="Unassembled WGS sequence"/>
</dbReference>
<evidence type="ECO:0000256" key="4">
    <source>
        <dbReference type="ARBA" id="ARBA00022664"/>
    </source>
</evidence>
<dbReference type="PROSITE" id="PS50994">
    <property type="entry name" value="INTEGRASE"/>
    <property type="match status" value="1"/>
</dbReference>
<keyword evidence="14" id="KW-0694">RNA-binding</keyword>
<dbReference type="PANTHER" id="PTHR42648:SF11">
    <property type="entry name" value="TRANSPOSON TY4-P GAG-POL POLYPROTEIN"/>
    <property type="match status" value="1"/>
</dbReference>
<evidence type="ECO:0000256" key="14">
    <source>
        <dbReference type="ARBA" id="ARBA00022884"/>
    </source>
</evidence>
<dbReference type="InterPro" id="IPR013103">
    <property type="entry name" value="RVT_2"/>
</dbReference>
<evidence type="ECO:0000256" key="16">
    <source>
        <dbReference type="ARBA" id="ARBA00022918"/>
    </source>
</evidence>
<keyword evidence="19" id="KW-0233">DNA recombination</keyword>
<dbReference type="GO" id="GO:0032196">
    <property type="term" value="P:transposition"/>
    <property type="evidence" value="ECO:0007669"/>
    <property type="project" value="UniProtKB-KW"/>
</dbReference>
<keyword evidence="23" id="KW-0863">Zinc-finger</keyword>
<comment type="catalytic activity">
    <reaction evidence="22">
        <text>DNA(n) + a 2'-deoxyribonucleoside 5'-triphosphate = DNA(n+1) + diphosphate</text>
        <dbReference type="Rhea" id="RHEA:22508"/>
        <dbReference type="Rhea" id="RHEA-COMP:17339"/>
        <dbReference type="Rhea" id="RHEA-COMP:17340"/>
        <dbReference type="ChEBI" id="CHEBI:33019"/>
        <dbReference type="ChEBI" id="CHEBI:61560"/>
        <dbReference type="ChEBI" id="CHEBI:173112"/>
        <dbReference type="EC" id="2.7.7.7"/>
    </reaction>
</comment>
<dbReference type="SUPFAM" id="SSF57756">
    <property type="entry name" value="Retrovirus zinc finger-like domains"/>
    <property type="match status" value="1"/>
</dbReference>
<dbReference type="InterPro" id="IPR001878">
    <property type="entry name" value="Znf_CCHC"/>
</dbReference>
<feature type="domain" description="CCHC-type" evidence="25">
    <location>
        <begin position="293"/>
        <end position="306"/>
    </location>
</feature>
<evidence type="ECO:0000256" key="8">
    <source>
        <dbReference type="ARBA" id="ARBA00022723"/>
    </source>
</evidence>
<keyword evidence="10" id="KW-0255">Endonuclease</keyword>
<organism evidence="27 28">
    <name type="scientific">Puccinia coronata f. sp. avenae</name>
    <dbReference type="NCBI Taxonomy" id="200324"/>
    <lineage>
        <taxon>Eukaryota</taxon>
        <taxon>Fungi</taxon>
        <taxon>Dikarya</taxon>
        <taxon>Basidiomycota</taxon>
        <taxon>Pucciniomycotina</taxon>
        <taxon>Pucciniomycetes</taxon>
        <taxon>Pucciniales</taxon>
        <taxon>Pucciniaceae</taxon>
        <taxon>Puccinia</taxon>
    </lineage>
</organism>
<dbReference type="InterPro" id="IPR036397">
    <property type="entry name" value="RNaseH_sf"/>
</dbReference>
<keyword evidence="9" id="KW-0547">Nucleotide-binding</keyword>
<dbReference type="InterPro" id="IPR012337">
    <property type="entry name" value="RNaseH-like_sf"/>
</dbReference>
<evidence type="ECO:0000256" key="19">
    <source>
        <dbReference type="ARBA" id="ARBA00023172"/>
    </source>
</evidence>
<dbReference type="GO" id="GO:0005634">
    <property type="term" value="C:nucleus"/>
    <property type="evidence" value="ECO:0007669"/>
    <property type="project" value="UniProtKB-ARBA"/>
</dbReference>
<proteinExistence type="predicted"/>
<evidence type="ECO:0000256" key="18">
    <source>
        <dbReference type="ARBA" id="ARBA00023113"/>
    </source>
</evidence>
<dbReference type="GO" id="GO:0003964">
    <property type="term" value="F:RNA-directed DNA polymerase activity"/>
    <property type="evidence" value="ECO:0007669"/>
    <property type="project" value="UniProtKB-KW"/>
</dbReference>
<dbReference type="GO" id="GO:0004519">
    <property type="term" value="F:endonuclease activity"/>
    <property type="evidence" value="ECO:0007669"/>
    <property type="project" value="UniProtKB-KW"/>
</dbReference>
<keyword evidence="2" id="KW-0815">Transposition</keyword>
<evidence type="ECO:0000256" key="20">
    <source>
        <dbReference type="ARBA" id="ARBA00023268"/>
    </source>
</evidence>
<dbReference type="AlphaFoldDB" id="A0A2N5UKL5"/>
<dbReference type="EMBL" id="PGCI01000130">
    <property type="protein sequence ID" value="PLW38312.1"/>
    <property type="molecule type" value="Genomic_DNA"/>
</dbReference>
<dbReference type="GO" id="GO:0005524">
    <property type="term" value="F:ATP binding"/>
    <property type="evidence" value="ECO:0007669"/>
    <property type="project" value="UniProtKB-KW"/>
</dbReference>
<keyword evidence="4" id="KW-0507">mRNA processing</keyword>
<gene>
    <name evidence="27" type="ORF">PCASD_08978</name>
</gene>
<evidence type="ECO:0000256" key="2">
    <source>
        <dbReference type="ARBA" id="ARBA00022578"/>
    </source>
</evidence>
<comment type="caution">
    <text evidence="27">The sequence shown here is derived from an EMBL/GenBank/DDBJ whole genome shotgun (WGS) entry which is preliminary data.</text>
</comment>
<evidence type="ECO:0000256" key="22">
    <source>
        <dbReference type="ARBA" id="ARBA00049244"/>
    </source>
</evidence>
<keyword evidence="15" id="KW-0229">DNA integration</keyword>
<dbReference type="Pfam" id="PF25597">
    <property type="entry name" value="SH3_retrovirus"/>
    <property type="match status" value="1"/>
</dbReference>
<keyword evidence="17" id="KW-0239">DNA-directed DNA polymerase</keyword>
<keyword evidence="17" id="KW-0808">Transferase</keyword>
<reference evidence="27 28" key="1">
    <citation type="submission" date="2017-11" db="EMBL/GenBank/DDBJ databases">
        <title>De novo assembly and phasing of dikaryotic genomes from two isolates of Puccinia coronata f. sp. avenae, the causal agent of oat crown rust.</title>
        <authorList>
            <person name="Miller M.E."/>
            <person name="Zhang Y."/>
            <person name="Omidvar V."/>
            <person name="Sperschneider J."/>
            <person name="Schwessinger B."/>
            <person name="Raley C."/>
            <person name="Palmer J.M."/>
            <person name="Garnica D."/>
            <person name="Upadhyaya N."/>
            <person name="Rathjen J."/>
            <person name="Taylor J.M."/>
            <person name="Park R.F."/>
            <person name="Dodds P.N."/>
            <person name="Hirsch C.D."/>
            <person name="Kianian S.F."/>
            <person name="Figueroa M."/>
        </authorList>
    </citation>
    <scope>NUCLEOTIDE SEQUENCE [LARGE SCALE GENOMIC DNA]</scope>
    <source>
        <strain evidence="27">12SD80</strain>
    </source>
</reference>
<keyword evidence="12" id="KW-0067">ATP-binding</keyword>
<keyword evidence="5" id="KW-0645">Protease</keyword>
<evidence type="ECO:0000256" key="13">
    <source>
        <dbReference type="ARBA" id="ARBA00022842"/>
    </source>
</evidence>
<protein>
    <recommendedName>
        <fullName evidence="29">Integrase catalytic domain-containing protein</fullName>
    </recommendedName>
</protein>
<dbReference type="InterPro" id="IPR036875">
    <property type="entry name" value="Znf_CCHC_sf"/>
</dbReference>
<evidence type="ECO:0000256" key="1">
    <source>
        <dbReference type="ARBA" id="ARBA00002180"/>
    </source>
</evidence>
<dbReference type="GO" id="GO:0003723">
    <property type="term" value="F:RNA binding"/>
    <property type="evidence" value="ECO:0007669"/>
    <property type="project" value="UniProtKB-KW"/>
</dbReference>
<evidence type="ECO:0000256" key="12">
    <source>
        <dbReference type="ARBA" id="ARBA00022840"/>
    </source>
</evidence>
<dbReference type="Pfam" id="PF13976">
    <property type="entry name" value="gag_pre-integrs"/>
    <property type="match status" value="1"/>
</dbReference>
<evidence type="ECO:0000256" key="5">
    <source>
        <dbReference type="ARBA" id="ARBA00022670"/>
    </source>
</evidence>
<dbReference type="InterPro" id="IPR001584">
    <property type="entry name" value="Integrase_cat-core"/>
</dbReference>
<dbReference type="PANTHER" id="PTHR42648">
    <property type="entry name" value="TRANSPOSASE, PUTATIVE-RELATED"/>
    <property type="match status" value="1"/>
</dbReference>
<comment type="function">
    <text evidence="1">The aspartyl protease (PR) mediates the proteolytic cleavages of the Gag and Gag-Pol polyproteins after assembly of the VLP.</text>
</comment>
<keyword evidence="18" id="KW-0917">Virion maturation</keyword>
<dbReference type="SUPFAM" id="SSF53098">
    <property type="entry name" value="Ribonuclease H-like"/>
    <property type="match status" value="1"/>
</dbReference>
<dbReference type="InterPro" id="IPR039537">
    <property type="entry name" value="Retrotran_Ty1/copia-like"/>
</dbReference>
<dbReference type="Pfam" id="PF07727">
    <property type="entry name" value="RVT_2"/>
    <property type="match status" value="1"/>
</dbReference>
<dbReference type="GO" id="GO:0008233">
    <property type="term" value="F:peptidase activity"/>
    <property type="evidence" value="ECO:0007669"/>
    <property type="project" value="UniProtKB-KW"/>
</dbReference>
<dbReference type="GO" id="GO:0006508">
    <property type="term" value="P:proteolysis"/>
    <property type="evidence" value="ECO:0007669"/>
    <property type="project" value="UniProtKB-KW"/>
</dbReference>
<evidence type="ECO:0000256" key="11">
    <source>
        <dbReference type="ARBA" id="ARBA00022801"/>
    </source>
</evidence>
<feature type="domain" description="Integrase catalytic" evidence="26">
    <location>
        <begin position="547"/>
        <end position="710"/>
    </location>
</feature>
<dbReference type="GO" id="GO:0006310">
    <property type="term" value="P:DNA recombination"/>
    <property type="evidence" value="ECO:0007669"/>
    <property type="project" value="UniProtKB-KW"/>
</dbReference>
<evidence type="ECO:0008006" key="29">
    <source>
        <dbReference type="Google" id="ProtNLM"/>
    </source>
</evidence>
<evidence type="ECO:0000256" key="10">
    <source>
        <dbReference type="ARBA" id="ARBA00022759"/>
    </source>
</evidence>
<evidence type="ECO:0000259" key="25">
    <source>
        <dbReference type="PROSITE" id="PS50158"/>
    </source>
</evidence>
<keyword evidence="7" id="KW-0540">Nuclease</keyword>
<evidence type="ECO:0000256" key="7">
    <source>
        <dbReference type="ARBA" id="ARBA00022722"/>
    </source>
</evidence>
<evidence type="ECO:0000313" key="28">
    <source>
        <dbReference type="Proteomes" id="UP000235392"/>
    </source>
</evidence>
<dbReference type="InterPro" id="IPR054722">
    <property type="entry name" value="PolX-like_BBD"/>
</dbReference>
<keyword evidence="23" id="KW-0862">Zinc</keyword>
<keyword evidence="20" id="KW-0511">Multifunctional enzyme</keyword>
<evidence type="ECO:0000256" key="3">
    <source>
        <dbReference type="ARBA" id="ARBA00022612"/>
    </source>
</evidence>
<keyword evidence="16" id="KW-0695">RNA-directed DNA polymerase</keyword>
<keyword evidence="11" id="KW-0378">Hydrolase</keyword>
<sequence length="1011" mass="115199">MANPTPEDFFNLKEQFSQMQQLLAQMHASNQSNQQSNHNTRADFDVVKSFLKSPTTFHGEHNPQKVKLLYDGSNFQRWQRNINRTLSYVFETEAKFNKNEANFIARASECPLEIYKLLKSKCSRSDRRHKISLIDQLSILIADKTPGNELTLGKWSKVMAEITQLKITADEMGGLFLQNSFLAPAGVDPKTFEFSVDQQIESLKTPSFSDVATIIQGASSKTKNKMAATDYQPMELDNINATRVQSTRYEPPQRRGLNLSQPPPRSNLSVDKATRFRGVSLNDSLKARYGNTCHYCGKDGHWYNNCTMYWDDVKNRIIDVPPGDFDKPNSTYTPPNCPQYPPARIRQLDIPKSHDGKILIDSGASTHVSGSLEMFTSTEQLEKPRRILLAVADCTVDVRFKGTITIPTKKGTFTIDDVYYFPGVDGVILSVGRLTEMGWILTCKGTTARLISPDKLVFNTLYRNHCWFLEMIKPTLRINKITHRPSFDPYLWHRRLGHVSETVVRKYLQEHHPKELAGQEWQSFFCEQCAISKALNQKAPGSNSLLLRDDPLDMLVTDVAGPFPMDLHGHQYMVTLRDHASTYIWNDTVATRDQVPNLIVSWVEHIHNTLGKYPKQIRCDNAPKYTSTLRKLIKPMGILLAPVAPYSPEQNGEAKRVNRTLGDMARTMLHESRMPRMFWGYAYQTAGYIYNRIPNSKVKTCPLKMLYKIEPDPNALYPFGAKALVQIPSERRTKLDERAQHARLIGYPAAGAGWLVYSSRERQIIHSTSVIFPEFQHLPVKKDVKKGDLDFILNSIALKLGEEETDLIAKNEQKILAEIEVGHDRRLPPNIKKALTCPNSQKWKEAAQYEMTKFFELDVWEPVKPFPGIKTLGCRWVFAIKPGTGSEPETFRARYVAKGFNQKLGVDCNETYAPTASLNTLRLLVSLANKMNYPTATFDVSSAYLYSPIEEEVFVQPPTEICPELKGKIMKLKKAMYGTKQAARCWWQFFKTKMEDSGFQASELEPSLYIY</sequence>
<keyword evidence="8" id="KW-0479">Metal-binding</keyword>
<evidence type="ECO:0000256" key="23">
    <source>
        <dbReference type="PROSITE-ProRule" id="PRU00047"/>
    </source>
</evidence>
<name>A0A2N5UKL5_9BASI</name>
<dbReference type="InterPro" id="IPR025724">
    <property type="entry name" value="GAG-pre-integrase_dom"/>
</dbReference>
<dbReference type="InterPro" id="IPR057670">
    <property type="entry name" value="SH3_retrovirus"/>
</dbReference>
<keyword evidence="6" id="KW-0548">Nucleotidyltransferase</keyword>
<accession>A0A2N5UKL5</accession>
<evidence type="ECO:0000313" key="27">
    <source>
        <dbReference type="EMBL" id="PLW38312.1"/>
    </source>
</evidence>
<feature type="region of interest" description="Disordered" evidence="24">
    <location>
        <begin position="248"/>
        <end position="268"/>
    </location>
</feature>